<comment type="caution">
    <text evidence="2">The sequence shown here is derived from an EMBL/GenBank/DDBJ whole genome shotgun (WGS) entry which is preliminary data.</text>
</comment>
<keyword evidence="1" id="KW-0812">Transmembrane</keyword>
<feature type="transmembrane region" description="Helical" evidence="1">
    <location>
        <begin position="12"/>
        <end position="31"/>
    </location>
</feature>
<sequence length="164" mass="19036">MAKQNDFIKFIFVLWLLFSLICIFAIMLQIIKRISAQSADIMGISASVMCLIHCLAFPVLISMGFVFNTEEHHHDHDHAHIHWHWMDFLFVFLAVWAVINAVKNTQSKVIKIALWVAVSIFSVGVLLHDVYSWMIYVSLVASVFLVIIHIINWKYHRNCKVIVE</sequence>
<feature type="transmembrane region" description="Helical" evidence="1">
    <location>
        <begin position="43"/>
        <end position="63"/>
    </location>
</feature>
<dbReference type="Pfam" id="PF03203">
    <property type="entry name" value="MerC"/>
    <property type="match status" value="1"/>
</dbReference>
<dbReference type="Proteomes" id="UP001165430">
    <property type="component" value="Unassembled WGS sequence"/>
</dbReference>
<keyword evidence="3" id="KW-1185">Reference proteome</keyword>
<evidence type="ECO:0000313" key="3">
    <source>
        <dbReference type="Proteomes" id="UP001165430"/>
    </source>
</evidence>
<feature type="transmembrane region" description="Helical" evidence="1">
    <location>
        <begin position="133"/>
        <end position="151"/>
    </location>
</feature>
<protein>
    <submittedName>
        <fullName evidence="2">MerC domain-containing protein</fullName>
    </submittedName>
</protein>
<organism evidence="2 3">
    <name type="scientific">Belliella alkalica</name>
    <dbReference type="NCBI Taxonomy" id="1730871"/>
    <lineage>
        <taxon>Bacteria</taxon>
        <taxon>Pseudomonadati</taxon>
        <taxon>Bacteroidota</taxon>
        <taxon>Cytophagia</taxon>
        <taxon>Cytophagales</taxon>
        <taxon>Cyclobacteriaceae</taxon>
        <taxon>Belliella</taxon>
    </lineage>
</organism>
<evidence type="ECO:0000256" key="1">
    <source>
        <dbReference type="SAM" id="Phobius"/>
    </source>
</evidence>
<dbReference type="InterPro" id="IPR004891">
    <property type="entry name" value="Mercury-R_MerC"/>
</dbReference>
<keyword evidence="1" id="KW-0472">Membrane</keyword>
<feature type="transmembrane region" description="Helical" evidence="1">
    <location>
        <begin position="83"/>
        <end position="102"/>
    </location>
</feature>
<feature type="transmembrane region" description="Helical" evidence="1">
    <location>
        <begin position="109"/>
        <end position="127"/>
    </location>
</feature>
<gene>
    <name evidence="2" type="ORF">MM213_09270</name>
</gene>
<name>A0ABS9VB69_9BACT</name>
<reference evidence="2" key="1">
    <citation type="submission" date="2022-03" db="EMBL/GenBank/DDBJ databases">
        <title>De novo assembled genomes of Belliella spp. (Cyclobacteriaceae) strains.</title>
        <authorList>
            <person name="Szabo A."/>
            <person name="Korponai K."/>
            <person name="Felfoldi T."/>
        </authorList>
    </citation>
    <scope>NUCLEOTIDE SEQUENCE</scope>
    <source>
        <strain evidence="2">DSM 111903</strain>
    </source>
</reference>
<evidence type="ECO:0000313" key="2">
    <source>
        <dbReference type="EMBL" id="MCH7413674.1"/>
    </source>
</evidence>
<keyword evidence="1" id="KW-1133">Transmembrane helix</keyword>
<proteinExistence type="predicted"/>
<dbReference type="EMBL" id="JAKZGO010000006">
    <property type="protein sequence ID" value="MCH7413674.1"/>
    <property type="molecule type" value="Genomic_DNA"/>
</dbReference>
<dbReference type="RefSeq" id="WP_241411620.1">
    <property type="nucleotide sequence ID" value="NZ_JAKZGO010000006.1"/>
</dbReference>
<accession>A0ABS9VB69</accession>